<dbReference type="AlphaFoldDB" id="A0A9P1E1A7"/>
<protein>
    <submittedName>
        <fullName evidence="1">Uncharacterized protein</fullName>
    </submittedName>
</protein>
<reference evidence="1" key="1">
    <citation type="submission" date="2022-07" db="EMBL/GenBank/DDBJ databases">
        <authorList>
            <person name="Macas J."/>
            <person name="Novak P."/>
            <person name="Neumann P."/>
        </authorList>
    </citation>
    <scope>NUCLEOTIDE SEQUENCE</scope>
</reference>
<dbReference type="EMBL" id="CAMAPE010000006">
    <property type="protein sequence ID" value="CAH9070753.1"/>
    <property type="molecule type" value="Genomic_DNA"/>
</dbReference>
<accession>A0A9P1E1A7</accession>
<sequence length="32" mass="3471">MLSKGSLGPFKAMMILSGLPNNQSKILNIYGF</sequence>
<dbReference type="Proteomes" id="UP001152484">
    <property type="component" value="Unassembled WGS sequence"/>
</dbReference>
<comment type="caution">
    <text evidence="1">The sequence shown here is derived from an EMBL/GenBank/DDBJ whole genome shotgun (WGS) entry which is preliminary data.</text>
</comment>
<gene>
    <name evidence="1" type="ORF">CEURO_LOCUS3763</name>
</gene>
<organism evidence="1 2">
    <name type="scientific">Cuscuta europaea</name>
    <name type="common">European dodder</name>
    <dbReference type="NCBI Taxonomy" id="41803"/>
    <lineage>
        <taxon>Eukaryota</taxon>
        <taxon>Viridiplantae</taxon>
        <taxon>Streptophyta</taxon>
        <taxon>Embryophyta</taxon>
        <taxon>Tracheophyta</taxon>
        <taxon>Spermatophyta</taxon>
        <taxon>Magnoliopsida</taxon>
        <taxon>eudicotyledons</taxon>
        <taxon>Gunneridae</taxon>
        <taxon>Pentapetalae</taxon>
        <taxon>asterids</taxon>
        <taxon>lamiids</taxon>
        <taxon>Solanales</taxon>
        <taxon>Convolvulaceae</taxon>
        <taxon>Cuscuteae</taxon>
        <taxon>Cuscuta</taxon>
        <taxon>Cuscuta subgen. Cuscuta</taxon>
    </lineage>
</organism>
<name>A0A9P1E1A7_CUSEU</name>
<keyword evidence="2" id="KW-1185">Reference proteome</keyword>
<evidence type="ECO:0000313" key="2">
    <source>
        <dbReference type="Proteomes" id="UP001152484"/>
    </source>
</evidence>
<proteinExistence type="predicted"/>
<evidence type="ECO:0000313" key="1">
    <source>
        <dbReference type="EMBL" id="CAH9070753.1"/>
    </source>
</evidence>